<accession>F0GWI2</accession>
<dbReference type="STRING" id="879305.HMPREF9290_0173"/>
<dbReference type="eggNOG" id="COG2365">
    <property type="taxonomic scope" value="Bacteria"/>
</dbReference>
<dbReference type="PANTHER" id="PTHR31126">
    <property type="entry name" value="TYROSINE-PROTEIN PHOSPHATASE"/>
    <property type="match status" value="1"/>
</dbReference>
<organism evidence="2 3">
    <name type="scientific">Anaerococcus prevotii ACS-065-V-Col13</name>
    <dbReference type="NCBI Taxonomy" id="879305"/>
    <lineage>
        <taxon>Bacteria</taxon>
        <taxon>Bacillati</taxon>
        <taxon>Bacillota</taxon>
        <taxon>Tissierellia</taxon>
        <taxon>Tissierellales</taxon>
        <taxon>Peptoniphilaceae</taxon>
        <taxon>Anaerococcus</taxon>
    </lineage>
</organism>
<comment type="caution">
    <text evidence="2">The sequence shown here is derived from an EMBL/GenBank/DDBJ whole genome shotgun (WGS) entry which is preliminary data.</text>
</comment>
<dbReference type="PROSITE" id="PS00383">
    <property type="entry name" value="TYR_PHOSPHATASE_1"/>
    <property type="match status" value="1"/>
</dbReference>
<dbReference type="AlphaFoldDB" id="F0GWI2"/>
<dbReference type="InterPro" id="IPR026893">
    <property type="entry name" value="Tyr/Ser_Pase_IphP-type"/>
</dbReference>
<gene>
    <name evidence="2" type="ORF">HMPREF9290_0173</name>
</gene>
<dbReference type="RefSeq" id="WP_004835153.1">
    <property type="nucleotide sequence ID" value="NZ_AEXM01000027.1"/>
</dbReference>
<dbReference type="Proteomes" id="UP000005286">
    <property type="component" value="Unassembled WGS sequence"/>
</dbReference>
<comment type="similarity">
    <text evidence="1">Belongs to the protein-tyrosine phosphatase family.</text>
</comment>
<evidence type="ECO:0000313" key="3">
    <source>
        <dbReference type="Proteomes" id="UP000005286"/>
    </source>
</evidence>
<keyword evidence="3" id="KW-1185">Reference proteome</keyword>
<sequence length="239" mass="27444">MVNKYLKRLPLNEIKNARDIGGVPTEDGNSTNWQRFIRTASLDKADDSDLEYLKDLGVTTVIDLRRKGEIEPRETEVSKIRDNFTYYNVSLAGDREFSREDINKVLSKEITVGQTYSNLIDNYKAIREIMEIFAESDGISLFHCQEGKDRTGIISMILMGLAGVNKEDIIADYEVSSAHLGYIDYDRDDEFTIFRITSPYYMKEAYEYVIEKYGSFESYLLKAGISEETIKKVREKIAG</sequence>
<reference evidence="2 3" key="1">
    <citation type="submission" date="2011-01" db="EMBL/GenBank/DDBJ databases">
        <authorList>
            <person name="Durkin A.S."/>
            <person name="Madupu R."/>
            <person name="Torralba M."/>
            <person name="Gillis M."/>
            <person name="Methe B."/>
            <person name="Sutton G."/>
            <person name="Nelson K.E."/>
        </authorList>
    </citation>
    <scope>NUCLEOTIDE SEQUENCE [LARGE SCALE GENOMIC DNA]</scope>
    <source>
        <strain evidence="2 3">ACS-065-V-Col13</strain>
    </source>
</reference>
<dbReference type="PANTHER" id="PTHR31126:SF1">
    <property type="entry name" value="TYROSINE SPECIFIC PROTEIN PHOSPHATASES DOMAIN-CONTAINING PROTEIN"/>
    <property type="match status" value="1"/>
</dbReference>
<evidence type="ECO:0000256" key="1">
    <source>
        <dbReference type="ARBA" id="ARBA00009580"/>
    </source>
</evidence>
<dbReference type="InterPro" id="IPR016130">
    <property type="entry name" value="Tyr_Pase_AS"/>
</dbReference>
<dbReference type="Gene3D" id="3.90.190.10">
    <property type="entry name" value="Protein tyrosine phosphatase superfamily"/>
    <property type="match status" value="1"/>
</dbReference>
<dbReference type="PATRIC" id="fig|879305.3.peg.1165"/>
<evidence type="ECO:0008006" key="4">
    <source>
        <dbReference type="Google" id="ProtNLM"/>
    </source>
</evidence>
<evidence type="ECO:0000313" key="2">
    <source>
        <dbReference type="EMBL" id="EGC81859.1"/>
    </source>
</evidence>
<dbReference type="SUPFAM" id="SSF52799">
    <property type="entry name" value="(Phosphotyrosine protein) phosphatases II"/>
    <property type="match status" value="1"/>
</dbReference>
<protein>
    <recommendedName>
        <fullName evidence="4">Tyrosine specific protein phosphatases domain-containing protein</fullName>
    </recommendedName>
</protein>
<name>F0GWI2_9FIRM</name>
<proteinExistence type="inferred from homology"/>
<dbReference type="InterPro" id="IPR029021">
    <property type="entry name" value="Prot-tyrosine_phosphatase-like"/>
</dbReference>
<dbReference type="Pfam" id="PF13350">
    <property type="entry name" value="Y_phosphatase3"/>
    <property type="match status" value="1"/>
</dbReference>
<dbReference type="EMBL" id="AEXM01000027">
    <property type="protein sequence ID" value="EGC81859.1"/>
    <property type="molecule type" value="Genomic_DNA"/>
</dbReference>
<dbReference type="GO" id="GO:0004721">
    <property type="term" value="F:phosphoprotein phosphatase activity"/>
    <property type="evidence" value="ECO:0007669"/>
    <property type="project" value="InterPro"/>
</dbReference>